<reference evidence="5" key="1">
    <citation type="submission" date="2016-10" db="EMBL/GenBank/DDBJ databases">
        <authorList>
            <person name="Varghese N."/>
            <person name="Submissions S."/>
        </authorList>
    </citation>
    <scope>NUCLEOTIDE SEQUENCE [LARGE SCALE GENOMIC DNA]</scope>
    <source>
        <strain evidence="5">CGMCC 1.6981</strain>
    </source>
</reference>
<proteinExistence type="inferred from homology"/>
<evidence type="ECO:0000256" key="2">
    <source>
        <dbReference type="ARBA" id="ARBA00040363"/>
    </source>
</evidence>
<organism evidence="4 5">
    <name type="scientific">Halomonas korlensis</name>
    <dbReference type="NCBI Taxonomy" id="463301"/>
    <lineage>
        <taxon>Bacteria</taxon>
        <taxon>Pseudomonadati</taxon>
        <taxon>Pseudomonadota</taxon>
        <taxon>Gammaproteobacteria</taxon>
        <taxon>Oceanospirillales</taxon>
        <taxon>Halomonadaceae</taxon>
        <taxon>Halomonas</taxon>
    </lineage>
</organism>
<comment type="similarity">
    <text evidence="1">Belongs to the CbrA family.</text>
</comment>
<dbReference type="Pfam" id="PF01494">
    <property type="entry name" value="FAD_binding_3"/>
    <property type="match status" value="1"/>
</dbReference>
<keyword evidence="5" id="KW-1185">Reference proteome</keyword>
<dbReference type="PANTHER" id="PTHR42685">
    <property type="entry name" value="GERANYLGERANYL DIPHOSPHATE REDUCTASE"/>
    <property type="match status" value="1"/>
</dbReference>
<accession>A0A1I7KHJ4</accession>
<dbReference type="EMBL" id="FPBP01000021">
    <property type="protein sequence ID" value="SFU96907.1"/>
    <property type="molecule type" value="Genomic_DNA"/>
</dbReference>
<dbReference type="AlphaFoldDB" id="A0A1I7KHJ4"/>
<protein>
    <recommendedName>
        <fullName evidence="2">Protein CbrA</fullName>
    </recommendedName>
</protein>
<dbReference type="InterPro" id="IPR050407">
    <property type="entry name" value="Geranylgeranyl_reductase"/>
</dbReference>
<name>A0A1I7KHJ4_9GAMM</name>
<dbReference type="OrthoDB" id="9785276at2"/>
<dbReference type="GO" id="GO:0071949">
    <property type="term" value="F:FAD binding"/>
    <property type="evidence" value="ECO:0007669"/>
    <property type="project" value="InterPro"/>
</dbReference>
<dbReference type="PANTHER" id="PTHR42685:SF22">
    <property type="entry name" value="CONDITIONED MEDIUM FACTOR RECEPTOR 1"/>
    <property type="match status" value="1"/>
</dbReference>
<gene>
    <name evidence="4" type="ORF">SAMN04487955_12113</name>
</gene>
<evidence type="ECO:0000256" key="1">
    <source>
        <dbReference type="ARBA" id="ARBA00038079"/>
    </source>
</evidence>
<dbReference type="InterPro" id="IPR036188">
    <property type="entry name" value="FAD/NAD-bd_sf"/>
</dbReference>
<dbReference type="SUPFAM" id="SSF51905">
    <property type="entry name" value="FAD/NAD(P)-binding domain"/>
    <property type="match status" value="1"/>
</dbReference>
<dbReference type="RefSeq" id="WP_089797585.1">
    <property type="nucleotide sequence ID" value="NZ_FPBP01000021.1"/>
</dbReference>
<evidence type="ECO:0000313" key="5">
    <source>
        <dbReference type="Proteomes" id="UP000198693"/>
    </source>
</evidence>
<dbReference type="InterPro" id="IPR002938">
    <property type="entry name" value="FAD-bd"/>
</dbReference>
<sequence>MSLASLPRDWDVVVVGAGIAGAVSAFRLARRGCRVLLVEKATWPRDKPCGGCLNAATLQGFRDLGLADIAIAGAAYHRLHLACGKRQAELALPAGRAISRRRLDALLVDQAVAQGVHFLSATRASLEPPRGHGREQIDGSNKRIEEGRRSVWLSTADERARVTARLVVASDGLGSRLLREVSPGDMHVDAGARIGLGTIVHGANVYGSSVHGARIEAPAYPPGAIHMACGAPGYVGLVRVENGALNIGAALDPHWVKQQGGPGPAVAALLAQTRLPAPGALHECVWQGTPRLTRRRTRLGGERVLVLGDAAGYVEPFTGEGMGWALASAAALEPLALEAMSGWHDGIVSRWTARHGKLLHTRQRGCRGVAAVLRRPRLVSALLPILHAAPGLAAPFTAWLHQGYFKGNFNHDNRWLEPREAK</sequence>
<dbReference type="Proteomes" id="UP000198693">
    <property type="component" value="Unassembled WGS sequence"/>
</dbReference>
<dbReference type="PRINTS" id="PR00420">
    <property type="entry name" value="RNGMNOXGNASE"/>
</dbReference>
<dbReference type="STRING" id="463301.SAMN04487955_12113"/>
<dbReference type="Gene3D" id="3.50.50.60">
    <property type="entry name" value="FAD/NAD(P)-binding domain"/>
    <property type="match status" value="1"/>
</dbReference>
<evidence type="ECO:0000259" key="3">
    <source>
        <dbReference type="Pfam" id="PF01494"/>
    </source>
</evidence>
<feature type="domain" description="FAD-binding" evidence="3">
    <location>
        <begin position="10"/>
        <end position="181"/>
    </location>
</feature>
<evidence type="ECO:0000313" key="4">
    <source>
        <dbReference type="EMBL" id="SFU96907.1"/>
    </source>
</evidence>